<dbReference type="GO" id="GO:0005739">
    <property type="term" value="C:mitochondrion"/>
    <property type="evidence" value="ECO:0007669"/>
    <property type="project" value="TreeGrafter"/>
</dbReference>
<keyword evidence="4 7" id="KW-0040">ANK repeat</keyword>
<dbReference type="PANTHER" id="PTHR24139">
    <property type="entry name" value="CALCIUM-INDEPENDENT PHOSPHOLIPASE A2"/>
    <property type="match status" value="1"/>
</dbReference>
<feature type="compositionally biased region" description="Low complexity" evidence="9">
    <location>
        <begin position="533"/>
        <end position="544"/>
    </location>
</feature>
<keyword evidence="5 8" id="KW-0443">Lipid metabolism</keyword>
<dbReference type="InterPro" id="IPR016035">
    <property type="entry name" value="Acyl_Trfase/lysoPLipase"/>
</dbReference>
<keyword evidence="12" id="KW-1185">Reference proteome</keyword>
<dbReference type="InterPro" id="IPR036770">
    <property type="entry name" value="Ankyrin_rpt-contain_sf"/>
</dbReference>
<feature type="active site" description="Nucleophile" evidence="8">
    <location>
        <position position="793"/>
    </location>
</feature>
<dbReference type="GO" id="GO:0016042">
    <property type="term" value="P:lipid catabolic process"/>
    <property type="evidence" value="ECO:0007669"/>
    <property type="project" value="UniProtKB-UniRule"/>
</dbReference>
<dbReference type="AlphaFoldDB" id="A0A8T0DIT5"/>
<evidence type="ECO:0000256" key="9">
    <source>
        <dbReference type="SAM" id="MobiDB-lite"/>
    </source>
</evidence>
<evidence type="ECO:0000313" key="12">
    <source>
        <dbReference type="Proteomes" id="UP000699462"/>
    </source>
</evidence>
<feature type="region of interest" description="Disordered" evidence="9">
    <location>
        <begin position="658"/>
        <end position="687"/>
    </location>
</feature>
<feature type="short sequence motif" description="DGA/G" evidence="8">
    <location>
        <begin position="1001"/>
        <end position="1003"/>
    </location>
</feature>
<keyword evidence="8" id="KW-0442">Lipid degradation</keyword>
<dbReference type="SUPFAM" id="SSF48403">
    <property type="entry name" value="Ankyrin repeat"/>
    <property type="match status" value="1"/>
</dbReference>
<keyword evidence="3 8" id="KW-0378">Hydrolase</keyword>
<dbReference type="PROSITE" id="PS50088">
    <property type="entry name" value="ANK_REPEAT"/>
    <property type="match status" value="3"/>
</dbReference>
<evidence type="ECO:0000259" key="10">
    <source>
        <dbReference type="PROSITE" id="PS51635"/>
    </source>
</evidence>
<feature type="active site" description="Proton acceptor" evidence="8">
    <location>
        <position position="1001"/>
    </location>
</feature>
<evidence type="ECO:0000313" key="11">
    <source>
        <dbReference type="EMBL" id="KAF8566671.1"/>
    </source>
</evidence>
<dbReference type="GO" id="GO:0047499">
    <property type="term" value="F:calcium-independent phospholipase A2 activity"/>
    <property type="evidence" value="ECO:0007669"/>
    <property type="project" value="InterPro"/>
</dbReference>
<feature type="short sequence motif" description="GXSXG" evidence="8">
    <location>
        <begin position="791"/>
        <end position="795"/>
    </location>
</feature>
<dbReference type="GO" id="GO:0052816">
    <property type="term" value="F:long-chain fatty acyl-CoA hydrolase activity"/>
    <property type="evidence" value="ECO:0007669"/>
    <property type="project" value="TreeGrafter"/>
</dbReference>
<sequence>MDYLGKYVSNVVKTAWSSISPNKIIAYTERQYDSEYKDCDVLYSHEPLFYFLKVANHFEMTYVPRLSGKQGGEDEPYAFSLFRFQGDEDTGIAAFTRLFEVLHPLHMARSSLNLPCDRVCIERITTLCREQCGWSAAHIAAALPWPEVFYSSALASQLNQYDQFSGMTPLRIAIVANDMKLVDFLLNLPAIKLSGVDNDGNTVLHLAAKQHSSLMITSLLAHIDHQVDVNAVNGAGNTALHIACQDPSLDCVEQLLNAGADPLVGVGELPLQLAVVADSVECVELIYRRCPQSLNCPQMNNSAYPLHLAHSTKMFRRLCELGANLDVQDATGLSVLHMKVRDNDLDATLYLLAHGADPNLGDSDGSSPLHCAITYHASIHIIRALLIFEADPSAVNNHGKSPRHLLCTDSVDYVHSEEKDLALYTLHAVGARRCPPSVNDCTIGCMDPTVAADKQLVVFDGTAPEVTHNLNDDAANLFHELFSFANQQQQEQQQRDLGQPGQLSTSYGFQRRNTRWAMSCRYDMKSTRTTSTLLSLRNLSPTPSFTTNSNATKRDTSPSLRPLSAVSGRPSSSQQLSRTPDVELSAEGFPPLVVHSDPEEKFTSLPEIRSATRQRLSCSKETRSHTAKLRFISRGCTCDPSFLKHLIKYDLSLSEAQSPLSTSTNSIPSVDTPPVKPSFHASTSSLNTDHSDLEEFLGSSDRELGGGTASKGYDKFCSHQPQNSTGMDLSLTDHATRRRKAKPCWSCGPNGYRVLSMDGGGVRGLILVQTLRALERITGKRVTELFDWIIGTSTGGILSLMLVRGKCLHCCRNMLFAFKENVFCGRRPYPADGLEKVIRRELGEQTKMTDLKRIRVAVTTVLSDRCPPVFHMFRNYTSPRLRLHELLLNGEHQACSNQPKSKSRLPQSVRRHSTNSSADQRNPRFKKTSSLTSSSSVFNFLMTASGFRPGGDSTHPIPPVENENDHKFKPLTPDSEQLAWLAARATGAAPTYFRPCGRFLDGGLISNNPTLDLLTELQEMNMAQRLQNKRVTPLSVVVSLGTGRMPVEPIETVDVFRPQSLMETFRSAMGFSSLGRIVVEVATMSEGPVVDRASAWCASLGVPFFRFSPCLSLHVTLDTTDTKALLQMVWETEAYLYRARCRLNQLASML</sequence>
<feature type="compositionally biased region" description="Polar residues" evidence="9">
    <location>
        <begin position="569"/>
        <end position="578"/>
    </location>
</feature>
<evidence type="ECO:0000256" key="2">
    <source>
        <dbReference type="ARBA" id="ARBA00022737"/>
    </source>
</evidence>
<dbReference type="Pfam" id="PF12796">
    <property type="entry name" value="Ank_2"/>
    <property type="match status" value="2"/>
</dbReference>
<dbReference type="SMART" id="SM00248">
    <property type="entry name" value="ANK"/>
    <property type="match status" value="6"/>
</dbReference>
<dbReference type="PROSITE" id="PS50297">
    <property type="entry name" value="ANK_REP_REGION"/>
    <property type="match status" value="2"/>
</dbReference>
<comment type="catalytic activity">
    <reaction evidence="6">
        <text>a 1,2-diacyl-sn-glycero-3-phosphocholine + H2O = a 1-acyl-sn-glycero-3-phosphocholine + a fatty acid + H(+)</text>
        <dbReference type="Rhea" id="RHEA:15801"/>
        <dbReference type="ChEBI" id="CHEBI:15377"/>
        <dbReference type="ChEBI" id="CHEBI:15378"/>
        <dbReference type="ChEBI" id="CHEBI:28868"/>
        <dbReference type="ChEBI" id="CHEBI:57643"/>
        <dbReference type="ChEBI" id="CHEBI:58168"/>
        <dbReference type="EC" id="3.1.1.4"/>
    </reaction>
    <physiologicalReaction direction="left-to-right" evidence="6">
        <dbReference type="Rhea" id="RHEA:15802"/>
    </physiologicalReaction>
</comment>
<feature type="repeat" description="ANK" evidence="7">
    <location>
        <begin position="331"/>
        <end position="363"/>
    </location>
</feature>
<comment type="caution">
    <text evidence="11">The sequence shown here is derived from an EMBL/GenBank/DDBJ whole genome shotgun (WGS) entry which is preliminary data.</text>
</comment>
<feature type="repeat" description="ANK" evidence="7">
    <location>
        <begin position="364"/>
        <end position="397"/>
    </location>
</feature>
<dbReference type="InterPro" id="IPR002641">
    <property type="entry name" value="PNPLA_dom"/>
</dbReference>
<reference evidence="11 12" key="1">
    <citation type="submission" date="2019-07" db="EMBL/GenBank/DDBJ databases">
        <title>Annotation for the trematode Paragonimus westermani.</title>
        <authorList>
            <person name="Choi Y.-J."/>
        </authorList>
    </citation>
    <scope>NUCLEOTIDE SEQUENCE [LARGE SCALE GENOMIC DNA]</scope>
    <source>
        <strain evidence="11">180907_Pwestermani</strain>
    </source>
</reference>
<evidence type="ECO:0000256" key="5">
    <source>
        <dbReference type="ARBA" id="ARBA00023098"/>
    </source>
</evidence>
<organism evidence="11 12">
    <name type="scientific">Paragonimus westermani</name>
    <dbReference type="NCBI Taxonomy" id="34504"/>
    <lineage>
        <taxon>Eukaryota</taxon>
        <taxon>Metazoa</taxon>
        <taxon>Spiralia</taxon>
        <taxon>Lophotrochozoa</taxon>
        <taxon>Platyhelminthes</taxon>
        <taxon>Trematoda</taxon>
        <taxon>Digenea</taxon>
        <taxon>Plagiorchiida</taxon>
        <taxon>Troglotremata</taxon>
        <taxon>Troglotrematidae</taxon>
        <taxon>Paragonimus</taxon>
    </lineage>
</organism>
<dbReference type="Gene3D" id="1.25.40.20">
    <property type="entry name" value="Ankyrin repeat-containing domain"/>
    <property type="match status" value="2"/>
</dbReference>
<evidence type="ECO:0000256" key="7">
    <source>
        <dbReference type="PROSITE-ProRule" id="PRU00023"/>
    </source>
</evidence>
<dbReference type="PROSITE" id="PS51635">
    <property type="entry name" value="PNPLA"/>
    <property type="match status" value="1"/>
</dbReference>
<gene>
    <name evidence="11" type="ORF">P879_01511</name>
</gene>
<feature type="region of interest" description="Disordered" evidence="9">
    <location>
        <begin position="533"/>
        <end position="583"/>
    </location>
</feature>
<evidence type="ECO:0000256" key="1">
    <source>
        <dbReference type="ARBA" id="ARBA00013278"/>
    </source>
</evidence>
<feature type="repeat" description="ANK" evidence="7">
    <location>
        <begin position="235"/>
        <end position="261"/>
    </location>
</feature>
<feature type="short sequence motif" description="GXGXXG" evidence="8">
    <location>
        <begin position="759"/>
        <end position="764"/>
    </location>
</feature>
<dbReference type="PANTHER" id="PTHR24139:SF34">
    <property type="entry name" value="85_88 KDA CALCIUM-INDEPENDENT PHOSPHOLIPASE A2"/>
    <property type="match status" value="1"/>
</dbReference>
<dbReference type="Pfam" id="PF01734">
    <property type="entry name" value="Patatin"/>
    <property type="match status" value="1"/>
</dbReference>
<dbReference type="EC" id="3.1.1.4" evidence="1"/>
<dbReference type="InterPro" id="IPR002110">
    <property type="entry name" value="Ankyrin_rpt"/>
</dbReference>
<evidence type="ECO:0000256" key="8">
    <source>
        <dbReference type="PROSITE-ProRule" id="PRU01161"/>
    </source>
</evidence>
<dbReference type="GO" id="GO:2000304">
    <property type="term" value="P:positive regulation of ceramide biosynthetic process"/>
    <property type="evidence" value="ECO:0007669"/>
    <property type="project" value="TreeGrafter"/>
</dbReference>
<protein>
    <recommendedName>
        <fullName evidence="1">phospholipase A2</fullName>
        <ecNumber evidence="1">3.1.1.4</ecNumber>
    </recommendedName>
</protein>
<dbReference type="EMBL" id="JTDF01004786">
    <property type="protein sequence ID" value="KAF8566671.1"/>
    <property type="molecule type" value="Genomic_DNA"/>
</dbReference>
<feature type="domain" description="PNPLA" evidence="10">
    <location>
        <begin position="755"/>
        <end position="1014"/>
    </location>
</feature>
<feature type="region of interest" description="Disordered" evidence="9">
    <location>
        <begin position="894"/>
        <end position="930"/>
    </location>
</feature>
<proteinExistence type="predicted"/>
<dbReference type="InterPro" id="IPR047148">
    <property type="entry name" value="PLPL9"/>
</dbReference>
<evidence type="ECO:0000256" key="6">
    <source>
        <dbReference type="ARBA" id="ARBA00023422"/>
    </source>
</evidence>
<feature type="compositionally biased region" description="Polar residues" evidence="9">
    <location>
        <begin position="894"/>
        <end position="906"/>
    </location>
</feature>
<keyword evidence="2" id="KW-0677">Repeat</keyword>
<evidence type="ECO:0000256" key="4">
    <source>
        <dbReference type="ARBA" id="ARBA00023043"/>
    </source>
</evidence>
<name>A0A8T0DIT5_9TREM</name>
<dbReference type="Proteomes" id="UP000699462">
    <property type="component" value="Unassembled WGS sequence"/>
</dbReference>
<dbReference type="OrthoDB" id="10021675at2759"/>
<dbReference type="SUPFAM" id="SSF52151">
    <property type="entry name" value="FabD/lysophospholipase-like"/>
    <property type="match status" value="1"/>
</dbReference>
<evidence type="ECO:0000256" key="3">
    <source>
        <dbReference type="ARBA" id="ARBA00022801"/>
    </source>
</evidence>
<feature type="region of interest" description="Disordered" evidence="9">
    <location>
        <begin position="488"/>
        <end position="508"/>
    </location>
</feature>
<feature type="compositionally biased region" description="Polar residues" evidence="9">
    <location>
        <begin position="658"/>
        <end position="669"/>
    </location>
</feature>
<dbReference type="Gene3D" id="3.40.1090.10">
    <property type="entry name" value="Cytosolic phospholipase A2 catalytic domain"/>
    <property type="match status" value="1"/>
</dbReference>
<accession>A0A8T0DIT5</accession>